<dbReference type="GO" id="GO:0004722">
    <property type="term" value="F:protein serine/threonine phosphatase activity"/>
    <property type="evidence" value="ECO:0007669"/>
    <property type="project" value="UniProtKB-EC"/>
</dbReference>
<proteinExistence type="inferred from homology"/>
<evidence type="ECO:0000256" key="3">
    <source>
        <dbReference type="ARBA" id="ARBA00008601"/>
    </source>
</evidence>
<dbReference type="PANTHER" id="PTHR45848:SF4">
    <property type="entry name" value="DUAL SPECIFICITY PROTEIN PHOSPHATASE 12"/>
    <property type="match status" value="1"/>
</dbReference>
<gene>
    <name evidence="13" type="ORF">Ocin01_15143</name>
</gene>
<evidence type="ECO:0000256" key="7">
    <source>
        <dbReference type="ARBA" id="ARBA00023242"/>
    </source>
</evidence>
<evidence type="ECO:0000256" key="6">
    <source>
        <dbReference type="ARBA" id="ARBA00022912"/>
    </source>
</evidence>
<feature type="domain" description="Tyrosine-protein phosphatase" evidence="11">
    <location>
        <begin position="122"/>
        <end position="270"/>
    </location>
</feature>
<dbReference type="GO" id="GO:0005634">
    <property type="term" value="C:nucleus"/>
    <property type="evidence" value="ECO:0007669"/>
    <property type="project" value="UniProtKB-SubCell"/>
</dbReference>
<evidence type="ECO:0000259" key="12">
    <source>
        <dbReference type="PROSITE" id="PS50056"/>
    </source>
</evidence>
<dbReference type="SUPFAM" id="SSF52799">
    <property type="entry name" value="(Phosphotyrosine protein) phosphatases II"/>
    <property type="match status" value="1"/>
</dbReference>
<evidence type="ECO:0000313" key="14">
    <source>
        <dbReference type="Proteomes" id="UP000094527"/>
    </source>
</evidence>
<name>A0A1D2MF76_ORCCI</name>
<reference evidence="13 14" key="1">
    <citation type="journal article" date="2016" name="Genome Biol. Evol.">
        <title>Gene Family Evolution Reflects Adaptation to Soil Environmental Stressors in the Genome of the Collembolan Orchesella cincta.</title>
        <authorList>
            <person name="Faddeeva-Vakhrusheva A."/>
            <person name="Derks M.F."/>
            <person name="Anvar S.Y."/>
            <person name="Agamennone V."/>
            <person name="Suring W."/>
            <person name="Smit S."/>
            <person name="van Straalen N.M."/>
            <person name="Roelofs D."/>
        </authorList>
    </citation>
    <scope>NUCLEOTIDE SEQUENCE [LARGE SCALE GENOMIC DNA]</scope>
    <source>
        <tissue evidence="13">Mixed pool</tissue>
    </source>
</reference>
<comment type="subcellular location">
    <subcellularLocation>
        <location evidence="2">Cytoplasm</location>
    </subcellularLocation>
    <subcellularLocation>
        <location evidence="1">Nucleus</location>
    </subcellularLocation>
</comment>
<dbReference type="OrthoDB" id="2017893at2759"/>
<dbReference type="STRING" id="48709.A0A1D2MF76"/>
<dbReference type="SMART" id="SM00195">
    <property type="entry name" value="DSPc"/>
    <property type="match status" value="1"/>
</dbReference>
<evidence type="ECO:0000256" key="4">
    <source>
        <dbReference type="ARBA" id="ARBA00022490"/>
    </source>
</evidence>
<dbReference type="CDD" id="cd14498">
    <property type="entry name" value="DSP"/>
    <property type="match status" value="1"/>
</dbReference>
<comment type="caution">
    <text evidence="13">The sequence shown here is derived from an EMBL/GenBank/DDBJ whole genome shotgun (WGS) entry which is preliminary data.</text>
</comment>
<comment type="catalytic activity">
    <reaction evidence="9">
        <text>O-phospho-L-threonyl-[protein] + H2O = L-threonyl-[protein] + phosphate</text>
        <dbReference type="Rhea" id="RHEA:47004"/>
        <dbReference type="Rhea" id="RHEA-COMP:11060"/>
        <dbReference type="Rhea" id="RHEA-COMP:11605"/>
        <dbReference type="ChEBI" id="CHEBI:15377"/>
        <dbReference type="ChEBI" id="CHEBI:30013"/>
        <dbReference type="ChEBI" id="CHEBI:43474"/>
        <dbReference type="ChEBI" id="CHEBI:61977"/>
        <dbReference type="EC" id="3.1.3.16"/>
    </reaction>
</comment>
<dbReference type="InterPro" id="IPR020422">
    <property type="entry name" value="TYR_PHOSPHATASE_DUAL_dom"/>
</dbReference>
<dbReference type="OMA" id="LYWNNFA"/>
<evidence type="ECO:0000256" key="10">
    <source>
        <dbReference type="ARBA" id="ARBA00051722"/>
    </source>
</evidence>
<evidence type="ECO:0000256" key="9">
    <source>
        <dbReference type="ARBA" id="ARBA00048336"/>
    </source>
</evidence>
<dbReference type="FunFam" id="3.90.190.10:FF:000056">
    <property type="entry name" value="Dual specificity phosphatase 12"/>
    <property type="match status" value="1"/>
</dbReference>
<evidence type="ECO:0000259" key="11">
    <source>
        <dbReference type="PROSITE" id="PS50054"/>
    </source>
</evidence>
<dbReference type="PROSITE" id="PS00383">
    <property type="entry name" value="TYR_PHOSPHATASE_1"/>
    <property type="match status" value="1"/>
</dbReference>
<dbReference type="EMBL" id="LJIJ01001512">
    <property type="protein sequence ID" value="ODM91541.1"/>
    <property type="molecule type" value="Genomic_DNA"/>
</dbReference>
<evidence type="ECO:0000256" key="1">
    <source>
        <dbReference type="ARBA" id="ARBA00004123"/>
    </source>
</evidence>
<organism evidence="13 14">
    <name type="scientific">Orchesella cincta</name>
    <name type="common">Springtail</name>
    <name type="synonym">Podura cincta</name>
    <dbReference type="NCBI Taxonomy" id="48709"/>
    <lineage>
        <taxon>Eukaryota</taxon>
        <taxon>Metazoa</taxon>
        <taxon>Ecdysozoa</taxon>
        <taxon>Arthropoda</taxon>
        <taxon>Hexapoda</taxon>
        <taxon>Collembola</taxon>
        <taxon>Entomobryomorpha</taxon>
        <taxon>Entomobryoidea</taxon>
        <taxon>Orchesellidae</taxon>
        <taxon>Orchesellinae</taxon>
        <taxon>Orchesella</taxon>
    </lineage>
</organism>
<keyword evidence="5" id="KW-0378">Hydrolase</keyword>
<keyword evidence="4" id="KW-0963">Cytoplasm</keyword>
<dbReference type="GO" id="GO:0008138">
    <property type="term" value="F:protein tyrosine/serine/threonine phosphatase activity"/>
    <property type="evidence" value="ECO:0007669"/>
    <property type="project" value="TreeGrafter"/>
</dbReference>
<protein>
    <submittedName>
        <fullName evidence="13">Dual specificity protein phosphatase 12</fullName>
    </submittedName>
</protein>
<keyword evidence="14" id="KW-1185">Reference proteome</keyword>
<dbReference type="InterPro" id="IPR000340">
    <property type="entry name" value="Dual-sp_phosphatase_cat-dom"/>
</dbReference>
<dbReference type="Pfam" id="PF00782">
    <property type="entry name" value="DSPc"/>
    <property type="match status" value="1"/>
</dbReference>
<dbReference type="InterPro" id="IPR016130">
    <property type="entry name" value="Tyr_Pase_AS"/>
</dbReference>
<comment type="similarity">
    <text evidence="3">Belongs to the protein-tyrosine phosphatase family. Non-receptor class dual specificity subfamily.</text>
</comment>
<dbReference type="InterPro" id="IPR029021">
    <property type="entry name" value="Prot-tyrosine_phosphatase-like"/>
</dbReference>
<accession>A0A1D2MF76</accession>
<dbReference type="AlphaFoldDB" id="A0A1D2MF76"/>
<sequence length="436" mass="49221">FVSVFQNGDYSSSREPVSGNFFLCFLFPSAPTCNPATNGNETSSGSGEDSVKVSKSKIGATELVEGNQLKSQGRDSILMSDNTGSDITFGRQSSWRKRICERTRRSRSMEEDYGENSVDMTACVDLIEKGLYLGNKDTACDIRWLKHHSITHILTIDSCPLPTKITDLPFVKTKYLQVTDMAHEDILQYFEETNRFIQQSICNEVIPGNILVHCYYGVSRSATIVLAYLMHKYNISLEEALERVKSKREAIGPNHGFISQLKLYEKMGYHIDRSSPVFKRFRLHMAALKMKSVKVLPPPYTDVIRPDPALFSVRPEPVVYRCKKCRRILASGSNLLLHNEGKTPRWPEFLVEQDEATTSLCTQMHFIEPIVWMREAAHNLQGKLHCPNALCKSKLGSFSWVMGCLCPCGAKVQPAFYLVPSKIDRSNSVLNLQITL</sequence>
<evidence type="ECO:0000256" key="2">
    <source>
        <dbReference type="ARBA" id="ARBA00004496"/>
    </source>
</evidence>
<keyword evidence="7" id="KW-0539">Nucleus</keyword>
<evidence type="ECO:0000313" key="13">
    <source>
        <dbReference type="EMBL" id="ODM91541.1"/>
    </source>
</evidence>
<feature type="non-terminal residue" evidence="13">
    <location>
        <position position="1"/>
    </location>
</feature>
<dbReference type="Gene3D" id="3.90.190.10">
    <property type="entry name" value="Protein tyrosine phosphatase superfamily"/>
    <property type="match status" value="1"/>
</dbReference>
<dbReference type="GO" id="GO:0005737">
    <property type="term" value="C:cytoplasm"/>
    <property type="evidence" value="ECO:0007669"/>
    <property type="project" value="UniProtKB-SubCell"/>
</dbReference>
<keyword evidence="6" id="KW-0904">Protein phosphatase</keyword>
<feature type="domain" description="Tyrosine specific protein phosphatases" evidence="12">
    <location>
        <begin position="187"/>
        <end position="251"/>
    </location>
</feature>
<dbReference type="PROSITE" id="PS50056">
    <property type="entry name" value="TYR_PHOSPHATASE_2"/>
    <property type="match status" value="1"/>
</dbReference>
<dbReference type="PANTHER" id="PTHR45848">
    <property type="entry name" value="DUAL SPECIFICITY PROTEIN PHOSPHATASE 12 FAMILY MEMBER"/>
    <property type="match status" value="1"/>
</dbReference>
<dbReference type="Proteomes" id="UP000094527">
    <property type="component" value="Unassembled WGS sequence"/>
</dbReference>
<evidence type="ECO:0000256" key="5">
    <source>
        <dbReference type="ARBA" id="ARBA00022801"/>
    </source>
</evidence>
<comment type="catalytic activity">
    <reaction evidence="10">
        <text>O-phospho-L-tyrosyl-[protein] + H2O = L-tyrosyl-[protein] + phosphate</text>
        <dbReference type="Rhea" id="RHEA:10684"/>
        <dbReference type="Rhea" id="RHEA-COMP:10136"/>
        <dbReference type="Rhea" id="RHEA-COMP:20101"/>
        <dbReference type="ChEBI" id="CHEBI:15377"/>
        <dbReference type="ChEBI" id="CHEBI:43474"/>
        <dbReference type="ChEBI" id="CHEBI:46858"/>
        <dbReference type="ChEBI" id="CHEBI:61978"/>
        <dbReference type="EC" id="3.1.3.48"/>
    </reaction>
</comment>
<dbReference type="GO" id="GO:0004725">
    <property type="term" value="F:protein tyrosine phosphatase activity"/>
    <property type="evidence" value="ECO:0007669"/>
    <property type="project" value="UniProtKB-EC"/>
</dbReference>
<evidence type="ECO:0000256" key="8">
    <source>
        <dbReference type="ARBA" id="ARBA00047761"/>
    </source>
</evidence>
<comment type="catalytic activity">
    <reaction evidence="8">
        <text>O-phospho-L-seryl-[protein] + H2O = L-seryl-[protein] + phosphate</text>
        <dbReference type="Rhea" id="RHEA:20629"/>
        <dbReference type="Rhea" id="RHEA-COMP:9863"/>
        <dbReference type="Rhea" id="RHEA-COMP:11604"/>
        <dbReference type="ChEBI" id="CHEBI:15377"/>
        <dbReference type="ChEBI" id="CHEBI:29999"/>
        <dbReference type="ChEBI" id="CHEBI:43474"/>
        <dbReference type="ChEBI" id="CHEBI:83421"/>
        <dbReference type="EC" id="3.1.3.16"/>
    </reaction>
</comment>
<dbReference type="PROSITE" id="PS50054">
    <property type="entry name" value="TYR_PHOSPHATASE_DUAL"/>
    <property type="match status" value="1"/>
</dbReference>
<dbReference type="InterPro" id="IPR000387">
    <property type="entry name" value="Tyr_Pase_dom"/>
</dbReference>